<feature type="region of interest" description="Disordered" evidence="7">
    <location>
        <begin position="221"/>
        <end position="240"/>
    </location>
</feature>
<dbReference type="SUPFAM" id="SSF57959">
    <property type="entry name" value="Leucine zipper domain"/>
    <property type="match status" value="1"/>
</dbReference>
<gene>
    <name evidence="9" type="ORF">P5673_011424</name>
</gene>
<dbReference type="InterPro" id="IPR004827">
    <property type="entry name" value="bZIP"/>
</dbReference>
<dbReference type="CDD" id="cd14698">
    <property type="entry name" value="bZIP_CNC"/>
    <property type="match status" value="1"/>
</dbReference>
<dbReference type="AlphaFoldDB" id="A0AAD9QPH5"/>
<dbReference type="GO" id="GO:0005634">
    <property type="term" value="C:nucleus"/>
    <property type="evidence" value="ECO:0007669"/>
    <property type="project" value="TreeGrafter"/>
</dbReference>
<protein>
    <submittedName>
        <fullName evidence="9">Segmentation protein cap'n'collar</fullName>
    </submittedName>
</protein>
<evidence type="ECO:0000313" key="10">
    <source>
        <dbReference type="Proteomes" id="UP001249851"/>
    </source>
</evidence>
<dbReference type="SUPFAM" id="SSF47454">
    <property type="entry name" value="A DNA-binding domain in eukaryotic transcription factors"/>
    <property type="match status" value="1"/>
</dbReference>
<dbReference type="GO" id="GO:0000981">
    <property type="term" value="F:DNA-binding transcription factor activity, RNA polymerase II-specific"/>
    <property type="evidence" value="ECO:0007669"/>
    <property type="project" value="TreeGrafter"/>
</dbReference>
<keyword evidence="1" id="KW-0805">Transcription regulation</keyword>
<proteinExistence type="predicted"/>
<keyword evidence="4" id="KW-0804">Transcription</keyword>
<reference evidence="9" key="2">
    <citation type="journal article" date="2023" name="Science">
        <title>Genomic signatures of disease resistance in endangered staghorn corals.</title>
        <authorList>
            <person name="Vollmer S.V."/>
            <person name="Selwyn J.D."/>
            <person name="Despard B.A."/>
            <person name="Roesel C.L."/>
        </authorList>
    </citation>
    <scope>NUCLEOTIDE SEQUENCE</scope>
    <source>
        <strain evidence="9">K2</strain>
    </source>
</reference>
<evidence type="ECO:0000256" key="6">
    <source>
        <dbReference type="SAM" id="Coils"/>
    </source>
</evidence>
<dbReference type="SMART" id="SM00338">
    <property type="entry name" value="BRLZ"/>
    <property type="match status" value="1"/>
</dbReference>
<evidence type="ECO:0000256" key="1">
    <source>
        <dbReference type="ARBA" id="ARBA00023015"/>
    </source>
</evidence>
<dbReference type="InterPro" id="IPR047167">
    <property type="entry name" value="NFE2-like"/>
</dbReference>
<dbReference type="InterPro" id="IPR004826">
    <property type="entry name" value="bZIP_Maf"/>
</dbReference>
<dbReference type="PANTHER" id="PTHR24411:SF55">
    <property type="entry name" value="SEGMENTATION PROTEIN CAP'N'COLLAR"/>
    <property type="match status" value="1"/>
</dbReference>
<evidence type="ECO:0000313" key="9">
    <source>
        <dbReference type="EMBL" id="KAK2564741.1"/>
    </source>
</evidence>
<dbReference type="Proteomes" id="UP001249851">
    <property type="component" value="Unassembled WGS sequence"/>
</dbReference>
<feature type="domain" description="BZIP" evidence="8">
    <location>
        <begin position="452"/>
        <end position="515"/>
    </location>
</feature>
<evidence type="ECO:0000256" key="2">
    <source>
        <dbReference type="ARBA" id="ARBA00023125"/>
    </source>
</evidence>
<reference evidence="9" key="1">
    <citation type="journal article" date="2023" name="G3 (Bethesda)">
        <title>Whole genome assembly and annotation of the endangered Caribbean coral Acropora cervicornis.</title>
        <authorList>
            <person name="Selwyn J.D."/>
            <person name="Vollmer S.V."/>
        </authorList>
    </citation>
    <scope>NUCLEOTIDE SEQUENCE</scope>
    <source>
        <strain evidence="9">K2</strain>
    </source>
</reference>
<evidence type="ECO:0000256" key="5">
    <source>
        <dbReference type="ARBA" id="ARBA00023242"/>
    </source>
</evidence>
<organism evidence="9 10">
    <name type="scientific">Acropora cervicornis</name>
    <name type="common">Staghorn coral</name>
    <dbReference type="NCBI Taxonomy" id="6130"/>
    <lineage>
        <taxon>Eukaryota</taxon>
        <taxon>Metazoa</taxon>
        <taxon>Cnidaria</taxon>
        <taxon>Anthozoa</taxon>
        <taxon>Hexacorallia</taxon>
        <taxon>Scleractinia</taxon>
        <taxon>Astrocoeniina</taxon>
        <taxon>Acroporidae</taxon>
        <taxon>Acropora</taxon>
    </lineage>
</organism>
<dbReference type="InterPro" id="IPR008917">
    <property type="entry name" value="TF_DNA-bd_sf"/>
</dbReference>
<evidence type="ECO:0000256" key="7">
    <source>
        <dbReference type="SAM" id="MobiDB-lite"/>
    </source>
</evidence>
<evidence type="ECO:0000256" key="4">
    <source>
        <dbReference type="ARBA" id="ARBA00023163"/>
    </source>
</evidence>
<dbReference type="PROSITE" id="PS50217">
    <property type="entry name" value="BZIP"/>
    <property type="match status" value="1"/>
</dbReference>
<sequence>MAVGKKYFNSANLLNVTMALSLLRPDLQGFLGQNTTPPMPVIGYPHNYSGVAFAPSSTSNFNFNFHLGSKEAVAQDRNPLGEFLDWHTTSQNQLDTDAVAMLFNGESHAPRETRTSFSTELDSGYCSDGGRSPSALSSVSGSPRHDIESSCGNFQAPETLNNVGASAASGFSLADQDILKGFELEDFIDFSIYDEPPHKKSFTPEQQQPFYPIVKTEPLSPVDSYTRKGPNSPPDTSYVPTDFNQKDPFEEISLEEPFSIDGFDQLDPYSIDFISTNEEFQEVGAEGDTGFDFESFANNLDYPNDLPPDIFDRRPVIEAAIESKHDSLVPPGQEPIPVFPEVTATRNDSGGPFKELLPLTQSFSGDWESAPLPLLSSVTVKQEKPDFQDQSASAPLRFSSAKVPREVYKDARPKVASSSAASRIATENEIVDMNISEFNSFLETLSEAEAQKARDIRRRGKNKVAARLCRKRKIELVGDIEDDIESLKQKKEEILKERKKLQEEQSYYQNKISELQDHLFKSLRDESGKPLSSKEYSLFQGANGSVYVGKNIDSESRKTRSGGGE</sequence>
<keyword evidence="5" id="KW-0539">Nucleus</keyword>
<dbReference type="Pfam" id="PF03131">
    <property type="entry name" value="bZIP_Maf"/>
    <property type="match status" value="1"/>
</dbReference>
<dbReference type="PANTHER" id="PTHR24411">
    <property type="entry name" value="NUCLEAR FACTOR ERYTHROID 2-RELATED FACTOR"/>
    <property type="match status" value="1"/>
</dbReference>
<feature type="region of interest" description="Disordered" evidence="7">
    <location>
        <begin position="109"/>
        <end position="149"/>
    </location>
</feature>
<comment type="caution">
    <text evidence="9">The sequence shown here is derived from an EMBL/GenBank/DDBJ whole genome shotgun (WGS) entry which is preliminary data.</text>
</comment>
<dbReference type="EMBL" id="JARQWQ010000021">
    <property type="protein sequence ID" value="KAK2564741.1"/>
    <property type="molecule type" value="Genomic_DNA"/>
</dbReference>
<keyword evidence="10" id="KW-1185">Reference proteome</keyword>
<dbReference type="Gene3D" id="1.10.880.10">
    <property type="entry name" value="Transcription factor, Skn-1-like, DNA-binding domain"/>
    <property type="match status" value="1"/>
</dbReference>
<accession>A0AAD9QPH5</accession>
<keyword evidence="2" id="KW-0238">DNA-binding</keyword>
<dbReference type="GO" id="GO:0000978">
    <property type="term" value="F:RNA polymerase II cis-regulatory region sequence-specific DNA binding"/>
    <property type="evidence" value="ECO:0007669"/>
    <property type="project" value="InterPro"/>
</dbReference>
<feature type="compositionally biased region" description="Low complexity" evidence="7">
    <location>
        <begin position="129"/>
        <end position="142"/>
    </location>
</feature>
<evidence type="ECO:0000259" key="8">
    <source>
        <dbReference type="PROSITE" id="PS50217"/>
    </source>
</evidence>
<evidence type="ECO:0000256" key="3">
    <source>
        <dbReference type="ARBA" id="ARBA00023159"/>
    </source>
</evidence>
<name>A0AAD9QPH5_ACRCE</name>
<dbReference type="InterPro" id="IPR046347">
    <property type="entry name" value="bZIP_sf"/>
</dbReference>
<feature type="coiled-coil region" evidence="6">
    <location>
        <begin position="477"/>
        <end position="518"/>
    </location>
</feature>
<keyword evidence="3" id="KW-0010">Activator</keyword>
<keyword evidence="6" id="KW-0175">Coiled coil</keyword>